<evidence type="ECO:0000313" key="3">
    <source>
        <dbReference type="Proteomes" id="UP000032534"/>
    </source>
</evidence>
<dbReference type="OrthoDB" id="2440830at2"/>
<dbReference type="PATRIC" id="fig|159743.3.peg.2345"/>
<feature type="transmembrane region" description="Helical" evidence="1">
    <location>
        <begin position="31"/>
        <end position="49"/>
    </location>
</feature>
<dbReference type="RefSeq" id="WP_044646088.1">
    <property type="nucleotide sequence ID" value="NZ_JTHP01000017.1"/>
</dbReference>
<keyword evidence="1" id="KW-1133">Transmembrane helix</keyword>
<protein>
    <submittedName>
        <fullName evidence="2">Uncharacterized protein</fullName>
    </submittedName>
</protein>
<keyword evidence="3" id="KW-1185">Reference proteome</keyword>
<sequence length="78" mass="8799">MKAVIAVLCIALLIAIKDLPGLYRKHRFKDMVVYIVMLAFGAWFSTIAAQAKETSSPLILIEMIYKPVNSLFSHLFNL</sequence>
<gene>
    <name evidence="2" type="ORF">QD47_10555</name>
</gene>
<dbReference type="Proteomes" id="UP000032534">
    <property type="component" value="Unassembled WGS sequence"/>
</dbReference>
<keyword evidence="1" id="KW-0812">Transmembrane</keyword>
<dbReference type="AlphaFoldDB" id="A0A0D7X2G8"/>
<keyword evidence="1" id="KW-0472">Membrane</keyword>
<dbReference type="EMBL" id="JTHP01000017">
    <property type="protein sequence ID" value="KJD45610.1"/>
    <property type="molecule type" value="Genomic_DNA"/>
</dbReference>
<evidence type="ECO:0000256" key="1">
    <source>
        <dbReference type="SAM" id="Phobius"/>
    </source>
</evidence>
<accession>A0A0D7X2G8</accession>
<evidence type="ECO:0000313" key="2">
    <source>
        <dbReference type="EMBL" id="KJD45610.1"/>
    </source>
</evidence>
<reference evidence="2 3" key="1">
    <citation type="submission" date="2014-11" db="EMBL/GenBank/DDBJ databases">
        <title>Draft Genome Sequences of Paenibacillus polymyxa NRRL B-30509 and Paenibacillus terrae NRRL B-30644, Strains from a Poultry Environment that Produce Tridecaptin A and Paenicidins.</title>
        <authorList>
            <person name="van Belkum M.J."/>
            <person name="Lohans C.T."/>
            <person name="Vederas J.C."/>
        </authorList>
    </citation>
    <scope>NUCLEOTIDE SEQUENCE [LARGE SCALE GENOMIC DNA]</scope>
    <source>
        <strain evidence="2 3">NRRL B-30644</strain>
    </source>
</reference>
<comment type="caution">
    <text evidence="2">The sequence shown here is derived from an EMBL/GenBank/DDBJ whole genome shotgun (WGS) entry which is preliminary data.</text>
</comment>
<organism evidence="2 3">
    <name type="scientific">Paenibacillus terrae</name>
    <dbReference type="NCBI Taxonomy" id="159743"/>
    <lineage>
        <taxon>Bacteria</taxon>
        <taxon>Bacillati</taxon>
        <taxon>Bacillota</taxon>
        <taxon>Bacilli</taxon>
        <taxon>Bacillales</taxon>
        <taxon>Paenibacillaceae</taxon>
        <taxon>Paenibacillus</taxon>
    </lineage>
</organism>
<name>A0A0D7X2G8_9BACL</name>
<proteinExistence type="predicted"/>